<keyword evidence="3 6" id="KW-0812">Transmembrane</keyword>
<dbReference type="PANTHER" id="PTHR33778:SF1">
    <property type="entry name" value="MAGNESIUM TRANSPORTER YHID-RELATED"/>
    <property type="match status" value="1"/>
</dbReference>
<reference evidence="8" key="1">
    <citation type="journal article" date="2015" name="Nature">
        <title>Complex archaea that bridge the gap between prokaryotes and eukaryotes.</title>
        <authorList>
            <person name="Spang A."/>
            <person name="Saw J.H."/>
            <person name="Jorgensen S.L."/>
            <person name="Zaremba-Niedzwiedzka K."/>
            <person name="Martijn J."/>
            <person name="Lind A.E."/>
            <person name="van Eijk R."/>
            <person name="Schleper C."/>
            <person name="Guy L."/>
            <person name="Ettema T.J."/>
        </authorList>
    </citation>
    <scope>NUCLEOTIDE SEQUENCE</scope>
</reference>
<dbReference type="EMBL" id="LAZR01014287">
    <property type="protein sequence ID" value="KKM18129.1"/>
    <property type="molecule type" value="Genomic_DNA"/>
</dbReference>
<keyword evidence="5 6" id="KW-0472">Membrane</keyword>
<sequence>MVVRLVLAVVLGALVGLERELVGKEAGIRTNVLVAAGAALFTLAGMMMPYMVGLSGDDITDMLIRNSGYLRIIASVVTGIGFLGAGIIVKQRTHVTGLTTAASVWFVAALGVLCGIGLSSLAAIAAVGLVTLLIILRKIDLYRLLHKKERVEKFSRDDI</sequence>
<evidence type="ECO:0000256" key="5">
    <source>
        <dbReference type="ARBA" id="ARBA00023136"/>
    </source>
</evidence>
<evidence type="ECO:0000256" key="1">
    <source>
        <dbReference type="ARBA" id="ARBA00004651"/>
    </source>
</evidence>
<dbReference type="Pfam" id="PF02308">
    <property type="entry name" value="MgtC"/>
    <property type="match status" value="1"/>
</dbReference>
<dbReference type="InterPro" id="IPR049177">
    <property type="entry name" value="MgtC_SapB_SrpB_YhiD_N"/>
</dbReference>
<accession>A0A0F9IEJ6</accession>
<dbReference type="InterPro" id="IPR003416">
    <property type="entry name" value="MgtC/SapB/SrpB/YhiD_fam"/>
</dbReference>
<evidence type="ECO:0000313" key="8">
    <source>
        <dbReference type="EMBL" id="KKM18129.1"/>
    </source>
</evidence>
<keyword evidence="2" id="KW-1003">Cell membrane</keyword>
<evidence type="ECO:0000259" key="7">
    <source>
        <dbReference type="Pfam" id="PF02308"/>
    </source>
</evidence>
<feature type="transmembrane region" description="Helical" evidence="6">
    <location>
        <begin position="68"/>
        <end position="89"/>
    </location>
</feature>
<evidence type="ECO:0000256" key="2">
    <source>
        <dbReference type="ARBA" id="ARBA00022475"/>
    </source>
</evidence>
<dbReference type="PRINTS" id="PR01837">
    <property type="entry name" value="MGTCSAPBPROT"/>
</dbReference>
<proteinExistence type="predicted"/>
<keyword evidence="4 6" id="KW-1133">Transmembrane helix</keyword>
<organism evidence="8">
    <name type="scientific">marine sediment metagenome</name>
    <dbReference type="NCBI Taxonomy" id="412755"/>
    <lineage>
        <taxon>unclassified sequences</taxon>
        <taxon>metagenomes</taxon>
        <taxon>ecological metagenomes</taxon>
    </lineage>
</organism>
<protein>
    <recommendedName>
        <fullName evidence="7">MgtC/SapB/SrpB/YhiD N-terminal domain-containing protein</fullName>
    </recommendedName>
</protein>
<feature type="domain" description="MgtC/SapB/SrpB/YhiD N-terminal" evidence="7">
    <location>
        <begin position="5"/>
        <end position="139"/>
    </location>
</feature>
<feature type="transmembrane region" description="Helical" evidence="6">
    <location>
        <begin position="104"/>
        <end position="136"/>
    </location>
</feature>
<dbReference type="GO" id="GO:0005886">
    <property type="term" value="C:plasma membrane"/>
    <property type="evidence" value="ECO:0007669"/>
    <property type="project" value="UniProtKB-SubCell"/>
</dbReference>
<comment type="caution">
    <text evidence="8">The sequence shown here is derived from an EMBL/GenBank/DDBJ whole genome shotgun (WGS) entry which is preliminary data.</text>
</comment>
<comment type="subcellular location">
    <subcellularLocation>
        <location evidence="1">Cell membrane</location>
        <topology evidence="1">Multi-pass membrane protein</topology>
    </subcellularLocation>
</comment>
<evidence type="ECO:0000256" key="3">
    <source>
        <dbReference type="ARBA" id="ARBA00022692"/>
    </source>
</evidence>
<name>A0A0F9IEJ6_9ZZZZ</name>
<dbReference type="PANTHER" id="PTHR33778">
    <property type="entry name" value="PROTEIN MGTC"/>
    <property type="match status" value="1"/>
</dbReference>
<evidence type="ECO:0000256" key="6">
    <source>
        <dbReference type="SAM" id="Phobius"/>
    </source>
</evidence>
<dbReference type="AlphaFoldDB" id="A0A0F9IEJ6"/>
<evidence type="ECO:0000256" key="4">
    <source>
        <dbReference type="ARBA" id="ARBA00022989"/>
    </source>
</evidence>
<gene>
    <name evidence="8" type="ORF">LCGC14_1668790</name>
</gene>
<feature type="transmembrane region" description="Helical" evidence="6">
    <location>
        <begin position="33"/>
        <end position="56"/>
    </location>
</feature>